<dbReference type="InterPro" id="IPR018368">
    <property type="entry name" value="ClpA/B_CS1"/>
</dbReference>
<dbReference type="RefSeq" id="WP_093754386.1">
    <property type="nucleotide sequence ID" value="NZ_BSYN01000011.1"/>
</dbReference>
<dbReference type="SUPFAM" id="SSF81923">
    <property type="entry name" value="Double Clp-N motif"/>
    <property type="match status" value="1"/>
</dbReference>
<dbReference type="InterPro" id="IPR028299">
    <property type="entry name" value="ClpA/B_CS2"/>
</dbReference>
<dbReference type="FunFam" id="3.40.50.300:FF:000025">
    <property type="entry name" value="ATP-dependent Clp protease subunit"/>
    <property type="match status" value="1"/>
</dbReference>
<name>A0A1H3D4L1_9FIRM</name>
<keyword evidence="7" id="KW-0175">Coiled coil</keyword>
<dbReference type="PANTHER" id="PTHR11638:SF18">
    <property type="entry name" value="HEAT SHOCK PROTEIN 104"/>
    <property type="match status" value="1"/>
</dbReference>
<sequence length="808" mass="90825">MAMFGRFTERAQKAILLAQEEAKRLRHNYVGTEHILLGLLAEGEGVAATSLKKMGVTLETARNEVIAAIGEGSYNADIMGFTPRTKRIFELSFLEARNLGHSYVGTEHILLGLLEENEGVAVTILNKLGVDVLKLRQEILNILSKGQGKQGVERVKGDTPNLDKYGRDLTKLAMDGKIDPVIGRTKEIERVIQILSRRTKNNPVLIGEPGVGKTAIAEGLAQKIVEGQVPEIIRDKKVVTLDLPGMIAGAKYRGEFEERLKSVMKEIKEAGNIILFIDELHTIIGAGAAEGAIDASNILKPVLARGELQVIGATTIDEYRKYIEKDSALERRFQPIMVEEPTVEDTVKILEGLRDRYEAHHRVKITDEALRAAAELSSRYITDRFLPDKAIDLIDEAASMIRINSYVAPDGLKDLEERLEELSQEKEEAINTQNFEKAAEIRDMERKIREELEREKNRWEKEKQTSDMVVGYDEVANVISSWTGIPVDKMTTEESQKLLNLEEILHQKVIGQEQAVKAVASAVRRARVGLKDPKKPVGTFIFVGPTGVGKTYLAKALAETLFGDEDLMIRIDMSEYMEKHSVSRLVGSPPGYVGYDEGGQLTEAVRRKPYSVILFDEIEKAHPDVFNILLQILDDGRLTDSKGRTVDFKNTIIIMTSNVGATSLRKQNVLGFSSGLEEEKEEYEKMKETIMDNLKRTFRPEFLNRIDEVIVFHSLKEEDVKEIVTIMVKDLENRMKKLDINVKVTERTIDHISKEGFDLVYGARPLERTITKMIEDQLAEAILKGTVSKDHDILIDYRDGKLVFEKSS</sequence>
<dbReference type="InterPro" id="IPR027417">
    <property type="entry name" value="P-loop_NTPase"/>
</dbReference>
<dbReference type="InterPro" id="IPR036628">
    <property type="entry name" value="Clp_N_dom_sf"/>
</dbReference>
<dbReference type="Pfam" id="PF10431">
    <property type="entry name" value="ClpB_D2-small"/>
    <property type="match status" value="1"/>
</dbReference>
<evidence type="ECO:0000313" key="11">
    <source>
        <dbReference type="Proteomes" id="UP000198828"/>
    </source>
</evidence>
<keyword evidence="1 5" id="KW-0677">Repeat</keyword>
<feature type="domain" description="Clp R" evidence="9">
    <location>
        <begin position="4"/>
        <end position="145"/>
    </location>
</feature>
<dbReference type="InterPro" id="IPR041546">
    <property type="entry name" value="ClpA/ClpB_AAA_lid"/>
</dbReference>
<dbReference type="InterPro" id="IPR003593">
    <property type="entry name" value="AAA+_ATPase"/>
</dbReference>
<keyword evidence="11" id="KW-1185">Reference proteome</keyword>
<feature type="coiled-coil region" evidence="7">
    <location>
        <begin position="412"/>
        <end position="469"/>
    </location>
</feature>
<evidence type="ECO:0000256" key="7">
    <source>
        <dbReference type="SAM" id="Coils"/>
    </source>
</evidence>
<dbReference type="Pfam" id="PF17871">
    <property type="entry name" value="AAA_lid_9"/>
    <property type="match status" value="1"/>
</dbReference>
<evidence type="ECO:0000256" key="2">
    <source>
        <dbReference type="ARBA" id="ARBA00022741"/>
    </source>
</evidence>
<evidence type="ECO:0000256" key="6">
    <source>
        <dbReference type="RuleBase" id="RU004432"/>
    </source>
</evidence>
<dbReference type="Pfam" id="PF00004">
    <property type="entry name" value="AAA"/>
    <property type="match status" value="1"/>
</dbReference>
<dbReference type="Pfam" id="PF02861">
    <property type="entry name" value="Clp_N"/>
    <property type="match status" value="1"/>
</dbReference>
<dbReference type="FunFam" id="3.40.50.300:FF:000010">
    <property type="entry name" value="Chaperone clpB 1, putative"/>
    <property type="match status" value="1"/>
</dbReference>
<keyword evidence="10" id="KW-0645">Protease</keyword>
<evidence type="ECO:0000256" key="5">
    <source>
        <dbReference type="PROSITE-ProRule" id="PRU01251"/>
    </source>
</evidence>
<dbReference type="SUPFAM" id="SSF52540">
    <property type="entry name" value="P-loop containing nucleoside triphosphate hydrolases"/>
    <property type="match status" value="2"/>
</dbReference>
<dbReference type="GO" id="GO:0034605">
    <property type="term" value="P:cellular response to heat"/>
    <property type="evidence" value="ECO:0007669"/>
    <property type="project" value="TreeGrafter"/>
</dbReference>
<dbReference type="GO" id="GO:0016887">
    <property type="term" value="F:ATP hydrolysis activity"/>
    <property type="evidence" value="ECO:0007669"/>
    <property type="project" value="InterPro"/>
</dbReference>
<dbReference type="PROSITE" id="PS00870">
    <property type="entry name" value="CLPAB_1"/>
    <property type="match status" value="1"/>
</dbReference>
<evidence type="ECO:0000259" key="9">
    <source>
        <dbReference type="PROSITE" id="PS51903"/>
    </source>
</evidence>
<dbReference type="GO" id="GO:0005524">
    <property type="term" value="F:ATP binding"/>
    <property type="evidence" value="ECO:0007669"/>
    <property type="project" value="UniProtKB-KW"/>
</dbReference>
<dbReference type="SMART" id="SM01086">
    <property type="entry name" value="ClpB_D2-small"/>
    <property type="match status" value="1"/>
</dbReference>
<keyword evidence="3 6" id="KW-0067">ATP-binding</keyword>
<dbReference type="PROSITE" id="PS51903">
    <property type="entry name" value="CLP_R"/>
    <property type="match status" value="1"/>
</dbReference>
<dbReference type="GO" id="GO:0005737">
    <property type="term" value="C:cytoplasm"/>
    <property type="evidence" value="ECO:0007669"/>
    <property type="project" value="TreeGrafter"/>
</dbReference>
<dbReference type="CDD" id="cd19499">
    <property type="entry name" value="RecA-like_ClpB_Hsp104-like"/>
    <property type="match status" value="1"/>
</dbReference>
<dbReference type="Proteomes" id="UP000198828">
    <property type="component" value="Unassembled WGS sequence"/>
</dbReference>
<dbReference type="SMART" id="SM00382">
    <property type="entry name" value="AAA"/>
    <property type="match status" value="2"/>
</dbReference>
<dbReference type="PRINTS" id="PR00300">
    <property type="entry name" value="CLPPROTEASEA"/>
</dbReference>
<keyword evidence="10" id="KW-0378">Hydrolase</keyword>
<feature type="domain" description="UVR" evidence="8">
    <location>
        <begin position="416"/>
        <end position="451"/>
    </location>
</feature>
<dbReference type="EMBL" id="FNNG01000014">
    <property type="protein sequence ID" value="SDX61305.1"/>
    <property type="molecule type" value="Genomic_DNA"/>
</dbReference>
<comment type="similarity">
    <text evidence="6">Belongs to the ClpA/ClpB family.</text>
</comment>
<dbReference type="Gene3D" id="1.10.1780.10">
    <property type="entry name" value="Clp, N-terminal domain"/>
    <property type="match status" value="1"/>
</dbReference>
<reference evidence="10 11" key="1">
    <citation type="submission" date="2016-10" db="EMBL/GenBank/DDBJ databases">
        <authorList>
            <person name="de Groot N.N."/>
        </authorList>
    </citation>
    <scope>NUCLEOTIDE SEQUENCE [LARGE SCALE GENOMIC DNA]</scope>
    <source>
        <strain evidence="10 11">DSM 23310</strain>
    </source>
</reference>
<dbReference type="CDD" id="cd00009">
    <property type="entry name" value="AAA"/>
    <property type="match status" value="1"/>
</dbReference>
<evidence type="ECO:0000313" key="10">
    <source>
        <dbReference type="EMBL" id="SDX61305.1"/>
    </source>
</evidence>
<protein>
    <submittedName>
        <fullName evidence="10">ATP-dependent Clp protease ATP-binding subunit ClpC</fullName>
    </submittedName>
</protein>
<dbReference type="Pfam" id="PF07724">
    <property type="entry name" value="AAA_2"/>
    <property type="match status" value="1"/>
</dbReference>
<dbReference type="GO" id="GO:0006508">
    <property type="term" value="P:proteolysis"/>
    <property type="evidence" value="ECO:0007669"/>
    <property type="project" value="UniProtKB-KW"/>
</dbReference>
<dbReference type="Gene3D" id="1.10.8.60">
    <property type="match status" value="2"/>
</dbReference>
<evidence type="ECO:0000256" key="3">
    <source>
        <dbReference type="ARBA" id="ARBA00022840"/>
    </source>
</evidence>
<dbReference type="InterPro" id="IPR004176">
    <property type="entry name" value="Clp_R_N"/>
</dbReference>
<keyword evidence="2 6" id="KW-0547">Nucleotide-binding</keyword>
<dbReference type="AlphaFoldDB" id="A0A1H3D4L1"/>
<evidence type="ECO:0000256" key="4">
    <source>
        <dbReference type="ARBA" id="ARBA00023186"/>
    </source>
</evidence>
<gene>
    <name evidence="10" type="ORF">SAMN05660923_02602</name>
</gene>
<dbReference type="PROSITE" id="PS00871">
    <property type="entry name" value="CLPAB_2"/>
    <property type="match status" value="1"/>
</dbReference>
<dbReference type="OrthoDB" id="9803641at2"/>
<accession>A0A1H3D4L1</accession>
<dbReference type="InterPro" id="IPR003959">
    <property type="entry name" value="ATPase_AAA_core"/>
</dbReference>
<dbReference type="Gene3D" id="3.40.50.300">
    <property type="entry name" value="P-loop containing nucleotide triphosphate hydrolases"/>
    <property type="match status" value="2"/>
</dbReference>
<dbReference type="InterPro" id="IPR050130">
    <property type="entry name" value="ClpA_ClpB"/>
</dbReference>
<dbReference type="InterPro" id="IPR019489">
    <property type="entry name" value="Clp_ATPase_C"/>
</dbReference>
<keyword evidence="4 6" id="KW-0143">Chaperone</keyword>
<dbReference type="InterPro" id="IPR001943">
    <property type="entry name" value="UVR_dom"/>
</dbReference>
<dbReference type="PROSITE" id="PS50151">
    <property type="entry name" value="UVR"/>
    <property type="match status" value="1"/>
</dbReference>
<dbReference type="PANTHER" id="PTHR11638">
    <property type="entry name" value="ATP-DEPENDENT CLP PROTEASE"/>
    <property type="match status" value="1"/>
</dbReference>
<evidence type="ECO:0000259" key="8">
    <source>
        <dbReference type="PROSITE" id="PS50151"/>
    </source>
</evidence>
<dbReference type="Gene3D" id="4.10.860.10">
    <property type="entry name" value="UVR domain"/>
    <property type="match status" value="1"/>
</dbReference>
<organism evidence="10 11">
    <name type="scientific">Tepidimicrobium xylanilyticum</name>
    <dbReference type="NCBI Taxonomy" id="1123352"/>
    <lineage>
        <taxon>Bacteria</taxon>
        <taxon>Bacillati</taxon>
        <taxon>Bacillota</taxon>
        <taxon>Tissierellia</taxon>
        <taxon>Tissierellales</taxon>
        <taxon>Tepidimicrobiaceae</taxon>
        <taxon>Tepidimicrobium</taxon>
    </lineage>
</organism>
<evidence type="ECO:0000256" key="1">
    <source>
        <dbReference type="ARBA" id="ARBA00022737"/>
    </source>
</evidence>
<dbReference type="InterPro" id="IPR001270">
    <property type="entry name" value="ClpA/B"/>
</dbReference>
<dbReference type="GO" id="GO:0008233">
    <property type="term" value="F:peptidase activity"/>
    <property type="evidence" value="ECO:0007669"/>
    <property type="project" value="UniProtKB-KW"/>
</dbReference>
<proteinExistence type="inferred from homology"/>